<evidence type="ECO:0000259" key="1">
    <source>
        <dbReference type="Pfam" id="PF00646"/>
    </source>
</evidence>
<dbReference type="AlphaFoldDB" id="A0A1I7UCB4"/>
<evidence type="ECO:0000313" key="3">
    <source>
        <dbReference type="Proteomes" id="UP000095282"/>
    </source>
</evidence>
<reference evidence="4" key="1">
    <citation type="submission" date="2016-11" db="UniProtKB">
        <authorList>
            <consortium name="WormBaseParasite"/>
        </authorList>
    </citation>
    <scope>IDENTIFICATION</scope>
</reference>
<dbReference type="PANTHER" id="PTHR21503:SF48">
    <property type="entry name" value="F-BOX ASSOCIATED DOMAIN-CONTAINING PROTEIN-RELATED"/>
    <property type="match status" value="1"/>
</dbReference>
<feature type="domain" description="Sdz-33 F-box" evidence="2">
    <location>
        <begin position="199"/>
        <end position="260"/>
    </location>
</feature>
<keyword evidence="3" id="KW-1185">Reference proteome</keyword>
<feature type="domain" description="F-box" evidence="1">
    <location>
        <begin position="5"/>
        <end position="43"/>
    </location>
</feature>
<protein>
    <submittedName>
        <fullName evidence="4">FBA_2 domain-containing protein</fullName>
    </submittedName>
</protein>
<dbReference type="InterPro" id="IPR012885">
    <property type="entry name" value="F-box_Sdz-33"/>
</dbReference>
<dbReference type="InterPro" id="IPR001810">
    <property type="entry name" value="F-box_dom"/>
</dbReference>
<dbReference type="WBParaSite" id="Csp11.Scaffold629.g7894.t1">
    <property type="protein sequence ID" value="Csp11.Scaffold629.g7894.t1"/>
    <property type="gene ID" value="Csp11.Scaffold629.g7894"/>
</dbReference>
<dbReference type="Pfam" id="PF07735">
    <property type="entry name" value="FBA_2"/>
    <property type="match status" value="1"/>
</dbReference>
<accession>A0A1I7UCB4</accession>
<dbReference type="eggNOG" id="ENOG502R2AE">
    <property type="taxonomic scope" value="Eukaryota"/>
</dbReference>
<proteinExistence type="predicted"/>
<sequence>MAFPLLQLPYLPCVNIINLMEFSEQVTLSLCSRKAYSIIKTYPIRPQSLVLRLHDCIKVSTEVCRTVTHRRALSILLGAEEIPEEVPLETVSIKGHTVPARIVEKGYLETYWEKKHIGLQIISDYVCDLFRVDLGTVSIRTNHRSMFDWVHRRQSSVGVISIVGYRKEKVSDDDLEYMILNSKTDYLKVKVIPSENFRMRNFNKKLSYLAFFNSFWMTMDDLMALECISFESDGRKFTNEEVNQFLKYWMNGGSPRLKQLGLDLESGDPEVFLDGLMDNVVTGAPKMRDYLGVSSVEFLCTRSGLRRNDGVIASFCLFHSYLFRFGVWPDAEGNTFE</sequence>
<name>A0A1I7UCB4_9PELO</name>
<dbReference type="Pfam" id="PF00646">
    <property type="entry name" value="F-box"/>
    <property type="match status" value="1"/>
</dbReference>
<organism evidence="3 4">
    <name type="scientific">Caenorhabditis tropicalis</name>
    <dbReference type="NCBI Taxonomy" id="1561998"/>
    <lineage>
        <taxon>Eukaryota</taxon>
        <taxon>Metazoa</taxon>
        <taxon>Ecdysozoa</taxon>
        <taxon>Nematoda</taxon>
        <taxon>Chromadorea</taxon>
        <taxon>Rhabditida</taxon>
        <taxon>Rhabditina</taxon>
        <taxon>Rhabditomorpha</taxon>
        <taxon>Rhabditoidea</taxon>
        <taxon>Rhabditidae</taxon>
        <taxon>Peloderinae</taxon>
        <taxon>Caenorhabditis</taxon>
    </lineage>
</organism>
<dbReference type="PANTHER" id="PTHR21503">
    <property type="entry name" value="F-BOX-CONTAINING HYPOTHETICAL PROTEIN C.ELEGANS"/>
    <property type="match status" value="1"/>
</dbReference>
<evidence type="ECO:0000313" key="4">
    <source>
        <dbReference type="WBParaSite" id="Csp11.Scaffold629.g7894.t1"/>
    </source>
</evidence>
<evidence type="ECO:0000259" key="2">
    <source>
        <dbReference type="Pfam" id="PF07735"/>
    </source>
</evidence>
<dbReference type="Proteomes" id="UP000095282">
    <property type="component" value="Unplaced"/>
</dbReference>